<keyword evidence="10" id="KW-1185">Reference proteome</keyword>
<keyword evidence="9" id="KW-0560">Oxidoreductase</keyword>
<keyword evidence="3" id="KW-0285">Flavoprotein</keyword>
<dbReference type="InterPro" id="IPR016169">
    <property type="entry name" value="FAD-bd_PCMH_sub2"/>
</dbReference>
<dbReference type="STRING" id="1088818.A0A2I0A9N5"/>
<evidence type="ECO:0000256" key="7">
    <source>
        <dbReference type="SAM" id="SignalP"/>
    </source>
</evidence>
<dbReference type="InterPro" id="IPR006094">
    <property type="entry name" value="Oxid_FAD_bind_N"/>
</dbReference>
<keyword evidence="5" id="KW-0274">FAD</keyword>
<dbReference type="InterPro" id="IPR016166">
    <property type="entry name" value="FAD-bd_PCMH"/>
</dbReference>
<dbReference type="Gene3D" id="3.30.465.10">
    <property type="match status" value="1"/>
</dbReference>
<name>A0A2I0A9N5_9ASPA</name>
<feature type="domain" description="FAD-binding PCMH-type" evidence="8">
    <location>
        <begin position="74"/>
        <end position="251"/>
    </location>
</feature>
<sequence length="533" mass="58820">MISSYSPLVLFSLLFFLAHQSTCSASFPQNANETDILQCLLRRSVPRSVLLSPISENFTSVLISNVQNPQILHHSTKPLLIVAATHESHIQSAVLCSRDLNLQLRIRSGGHDYEGLSYSTSSFGPFVLLDLQTFRSIDVDVGSLTAWVQTGATLGELYFAIAAQSRTVAFAAGYCPTVGIGGHLGGGGTGPLMRSHGLAADNIIDARIVNADGEILESKESMGEDLFWALRGGGPASFGVVISYKIRLVEVPPTVTFFSKSKTLSEGATKSIAQWQEIAHKVDRRLFIDAALQVVDADKPNKTISVTFSSLFLGELEELLPLIDDSFPELGLAPEDCKQMSWIESILFFIPMMEVDDKTPLTILLTRGPSASSFKAKSDVITTPIGEDGWEAMWKFILDGDEQPLILIGPLGGRVHEVSEAATPFPHRKGSLYVMLYALEWAGVKKEVDKYFDWMQSFYEFLTPYVSSNPRAAYLNIRDLDLGKNKEGSISYKNAEVWGEKYFKGNFERLAEVKSEVDPSNVFRYEQSIPTLY</sequence>
<comment type="cofactor">
    <cofactor evidence="1">
        <name>FAD</name>
        <dbReference type="ChEBI" id="CHEBI:57692"/>
    </cofactor>
</comment>
<dbReference type="EMBL" id="KZ452008">
    <property type="protein sequence ID" value="PKA52256.1"/>
    <property type="molecule type" value="Genomic_DNA"/>
</dbReference>
<dbReference type="InterPro" id="IPR012951">
    <property type="entry name" value="BBE"/>
</dbReference>
<keyword evidence="6" id="KW-0325">Glycoprotein</keyword>
<dbReference type="PROSITE" id="PS51387">
    <property type="entry name" value="FAD_PCMH"/>
    <property type="match status" value="1"/>
</dbReference>
<dbReference type="AlphaFoldDB" id="A0A2I0A9N5"/>
<evidence type="ECO:0000313" key="9">
    <source>
        <dbReference type="EMBL" id="PKA52256.1"/>
    </source>
</evidence>
<evidence type="ECO:0000259" key="8">
    <source>
        <dbReference type="PROSITE" id="PS51387"/>
    </source>
</evidence>
<dbReference type="InterPro" id="IPR016167">
    <property type="entry name" value="FAD-bd_PCMH_sub1"/>
</dbReference>
<dbReference type="Gene3D" id="3.30.43.10">
    <property type="entry name" value="Uridine Diphospho-n-acetylenolpyruvylglucosamine Reductase, domain 2"/>
    <property type="match status" value="1"/>
</dbReference>
<protein>
    <submittedName>
        <fullName evidence="9">Cannabidiolic acid synthase</fullName>
        <ecNumber evidence="9">1.1.2.4</ecNumber>
    </submittedName>
</protein>
<evidence type="ECO:0000256" key="5">
    <source>
        <dbReference type="ARBA" id="ARBA00022827"/>
    </source>
</evidence>
<feature type="chain" id="PRO_5014136037" evidence="7">
    <location>
        <begin position="26"/>
        <end position="533"/>
    </location>
</feature>
<dbReference type="Pfam" id="PF08031">
    <property type="entry name" value="BBE"/>
    <property type="match status" value="1"/>
</dbReference>
<dbReference type="Gene3D" id="3.40.462.20">
    <property type="match status" value="1"/>
</dbReference>
<comment type="similarity">
    <text evidence="2">Belongs to the oxygen-dependent FAD-linked oxidoreductase family.</text>
</comment>
<evidence type="ECO:0000256" key="2">
    <source>
        <dbReference type="ARBA" id="ARBA00005466"/>
    </source>
</evidence>
<evidence type="ECO:0000256" key="1">
    <source>
        <dbReference type="ARBA" id="ARBA00001974"/>
    </source>
</evidence>
<dbReference type="EC" id="1.1.2.4" evidence="9"/>
<gene>
    <name evidence="9" type="primary">CBDAS</name>
    <name evidence="9" type="ORF">AXF42_Ash010152</name>
</gene>
<dbReference type="SUPFAM" id="SSF56176">
    <property type="entry name" value="FAD-binding/transporter-associated domain-like"/>
    <property type="match status" value="1"/>
</dbReference>
<dbReference type="GO" id="GO:0004458">
    <property type="term" value="F:D-lactate dehydrogenase (cytochrome) activity"/>
    <property type="evidence" value="ECO:0007669"/>
    <property type="project" value="UniProtKB-EC"/>
</dbReference>
<dbReference type="GO" id="GO:0071949">
    <property type="term" value="F:FAD binding"/>
    <property type="evidence" value="ECO:0007669"/>
    <property type="project" value="InterPro"/>
</dbReference>
<proteinExistence type="inferred from homology"/>
<dbReference type="Pfam" id="PF01565">
    <property type="entry name" value="FAD_binding_4"/>
    <property type="match status" value="1"/>
</dbReference>
<keyword evidence="4 7" id="KW-0732">Signal</keyword>
<dbReference type="PANTHER" id="PTHR32448">
    <property type="entry name" value="OS08G0158400 PROTEIN"/>
    <property type="match status" value="1"/>
</dbReference>
<reference evidence="9 10" key="1">
    <citation type="journal article" date="2017" name="Nature">
        <title>The Apostasia genome and the evolution of orchids.</title>
        <authorList>
            <person name="Zhang G.Q."/>
            <person name="Liu K.W."/>
            <person name="Li Z."/>
            <person name="Lohaus R."/>
            <person name="Hsiao Y.Y."/>
            <person name="Niu S.C."/>
            <person name="Wang J.Y."/>
            <person name="Lin Y.C."/>
            <person name="Xu Q."/>
            <person name="Chen L.J."/>
            <person name="Yoshida K."/>
            <person name="Fujiwara S."/>
            <person name="Wang Z.W."/>
            <person name="Zhang Y.Q."/>
            <person name="Mitsuda N."/>
            <person name="Wang M."/>
            <person name="Liu G.H."/>
            <person name="Pecoraro L."/>
            <person name="Huang H.X."/>
            <person name="Xiao X.J."/>
            <person name="Lin M."/>
            <person name="Wu X.Y."/>
            <person name="Wu W.L."/>
            <person name="Chen Y.Y."/>
            <person name="Chang S.B."/>
            <person name="Sakamoto S."/>
            <person name="Ohme-Takagi M."/>
            <person name="Yagi M."/>
            <person name="Zeng S.J."/>
            <person name="Shen C.Y."/>
            <person name="Yeh C.M."/>
            <person name="Luo Y.B."/>
            <person name="Tsai W.C."/>
            <person name="Van de Peer Y."/>
            <person name="Liu Z.J."/>
        </authorList>
    </citation>
    <scope>NUCLEOTIDE SEQUENCE [LARGE SCALE GENOMIC DNA]</scope>
    <source>
        <strain evidence="10">cv. Shenzhen</strain>
        <tissue evidence="9">Stem</tissue>
    </source>
</reference>
<accession>A0A2I0A9N5</accession>
<dbReference type="OrthoDB" id="407275at2759"/>
<organism evidence="9 10">
    <name type="scientific">Apostasia shenzhenica</name>
    <dbReference type="NCBI Taxonomy" id="1088818"/>
    <lineage>
        <taxon>Eukaryota</taxon>
        <taxon>Viridiplantae</taxon>
        <taxon>Streptophyta</taxon>
        <taxon>Embryophyta</taxon>
        <taxon>Tracheophyta</taxon>
        <taxon>Spermatophyta</taxon>
        <taxon>Magnoliopsida</taxon>
        <taxon>Liliopsida</taxon>
        <taxon>Asparagales</taxon>
        <taxon>Orchidaceae</taxon>
        <taxon>Apostasioideae</taxon>
        <taxon>Apostasia</taxon>
    </lineage>
</organism>
<evidence type="ECO:0000256" key="3">
    <source>
        <dbReference type="ARBA" id="ARBA00022630"/>
    </source>
</evidence>
<evidence type="ECO:0000313" key="10">
    <source>
        <dbReference type="Proteomes" id="UP000236161"/>
    </source>
</evidence>
<dbReference type="InterPro" id="IPR036318">
    <property type="entry name" value="FAD-bd_PCMH-like_sf"/>
</dbReference>
<evidence type="ECO:0000256" key="6">
    <source>
        <dbReference type="ARBA" id="ARBA00023180"/>
    </source>
</evidence>
<feature type="signal peptide" evidence="7">
    <location>
        <begin position="1"/>
        <end position="25"/>
    </location>
</feature>
<evidence type="ECO:0000256" key="4">
    <source>
        <dbReference type="ARBA" id="ARBA00022729"/>
    </source>
</evidence>
<dbReference type="Proteomes" id="UP000236161">
    <property type="component" value="Unassembled WGS sequence"/>
</dbReference>